<evidence type="ECO:0000313" key="4">
    <source>
        <dbReference type="Proteomes" id="UP000054144"/>
    </source>
</evidence>
<dbReference type="Pfam" id="PF02558">
    <property type="entry name" value="ApbA"/>
    <property type="match status" value="1"/>
</dbReference>
<dbReference type="AlphaFoldDB" id="A0A0D7AEK3"/>
<accession>A0A0D7AEK3</accession>
<dbReference type="Proteomes" id="UP000054144">
    <property type="component" value="Unassembled WGS sequence"/>
</dbReference>
<dbReference type="PANTHER" id="PTHR21708:SF43">
    <property type="entry name" value="KETOPANTOATE REDUCTASE C-TERMINAL DOMAIN-CONTAINING PROTEIN"/>
    <property type="match status" value="1"/>
</dbReference>
<dbReference type="PANTHER" id="PTHR21708">
    <property type="entry name" value="PROBABLE 2-DEHYDROPANTOATE 2-REDUCTASE"/>
    <property type="match status" value="1"/>
</dbReference>
<dbReference type="Gene3D" id="3.40.50.720">
    <property type="entry name" value="NAD(P)-binding Rossmann-like Domain"/>
    <property type="match status" value="1"/>
</dbReference>
<feature type="domain" description="Ketopantoate reductase C-terminal" evidence="2">
    <location>
        <begin position="260"/>
        <end position="357"/>
    </location>
</feature>
<name>A0A0D7AEK3_9AGAR</name>
<dbReference type="Pfam" id="PF08546">
    <property type="entry name" value="ApbA_C"/>
    <property type="match status" value="1"/>
</dbReference>
<evidence type="ECO:0000259" key="2">
    <source>
        <dbReference type="Pfam" id="PF08546"/>
    </source>
</evidence>
<protein>
    <submittedName>
        <fullName evidence="3">6-phosphogluconate dehydrogenase C-terminal domain-like protein</fullName>
    </submittedName>
</protein>
<dbReference type="SUPFAM" id="SSF48179">
    <property type="entry name" value="6-phosphogluconate dehydrogenase C-terminal domain-like"/>
    <property type="match status" value="1"/>
</dbReference>
<reference evidence="3 4" key="1">
    <citation type="journal article" date="2015" name="Fungal Genet. Biol.">
        <title>Evolution of novel wood decay mechanisms in Agaricales revealed by the genome sequences of Fistulina hepatica and Cylindrobasidium torrendii.</title>
        <authorList>
            <person name="Floudas D."/>
            <person name="Held B.W."/>
            <person name="Riley R."/>
            <person name="Nagy L.G."/>
            <person name="Koehler G."/>
            <person name="Ransdell A.S."/>
            <person name="Younus H."/>
            <person name="Chow J."/>
            <person name="Chiniquy J."/>
            <person name="Lipzen A."/>
            <person name="Tritt A."/>
            <person name="Sun H."/>
            <person name="Haridas S."/>
            <person name="LaButti K."/>
            <person name="Ohm R.A."/>
            <person name="Kues U."/>
            <person name="Blanchette R.A."/>
            <person name="Grigoriev I.V."/>
            <person name="Minto R.E."/>
            <person name="Hibbett D.S."/>
        </authorList>
    </citation>
    <scope>NUCLEOTIDE SEQUENCE [LARGE SCALE GENOMIC DNA]</scope>
    <source>
        <strain evidence="3 4">ATCC 64428</strain>
    </source>
</reference>
<keyword evidence="4" id="KW-1185">Reference proteome</keyword>
<dbReference type="InterPro" id="IPR051402">
    <property type="entry name" value="KPR-Related"/>
</dbReference>
<dbReference type="EMBL" id="KN881721">
    <property type="protein sequence ID" value="KIY49811.1"/>
    <property type="molecule type" value="Genomic_DNA"/>
</dbReference>
<evidence type="ECO:0000259" key="1">
    <source>
        <dbReference type="Pfam" id="PF02558"/>
    </source>
</evidence>
<evidence type="ECO:0000313" key="3">
    <source>
        <dbReference type="EMBL" id="KIY49811.1"/>
    </source>
</evidence>
<dbReference type="OrthoDB" id="3609at2759"/>
<dbReference type="GO" id="GO:0005737">
    <property type="term" value="C:cytoplasm"/>
    <property type="evidence" value="ECO:0007669"/>
    <property type="project" value="TreeGrafter"/>
</dbReference>
<organism evidence="3 4">
    <name type="scientific">Fistulina hepatica ATCC 64428</name>
    <dbReference type="NCBI Taxonomy" id="1128425"/>
    <lineage>
        <taxon>Eukaryota</taxon>
        <taxon>Fungi</taxon>
        <taxon>Dikarya</taxon>
        <taxon>Basidiomycota</taxon>
        <taxon>Agaricomycotina</taxon>
        <taxon>Agaricomycetes</taxon>
        <taxon>Agaricomycetidae</taxon>
        <taxon>Agaricales</taxon>
        <taxon>Fistulinaceae</taxon>
        <taxon>Fistulina</taxon>
    </lineage>
</organism>
<dbReference type="Gene3D" id="1.10.1040.10">
    <property type="entry name" value="N-(1-d-carboxylethyl)-l-norvaline Dehydrogenase, domain 2"/>
    <property type="match status" value="1"/>
</dbReference>
<dbReference type="InterPro" id="IPR013328">
    <property type="entry name" value="6PGD_dom2"/>
</dbReference>
<feature type="domain" description="Ketopantoate reductase N-terminal" evidence="1">
    <location>
        <begin position="9"/>
        <end position="168"/>
    </location>
</feature>
<sequence>MATPAKKDILLVGFGAVGAMYSHILERSGLTQVTSVARSNYERVKAEGLHIKSKKYGEHKAWRPYRLCNSVASATDRPYSYVFVTTKCIPELSKNADILAPLINSHHGPTTYVLLQNGLGVELDLYEALQRAGSASNIVSTALYIGTNMLEPNVVEHNMFDRVQLGVYRHGDFTTLKNTPKEELLLRDLEAILAAGGTTASVVPEIQRAKFAKNFWNVAFSSYATLTGYTVPALFRPPPSVPGLSYAPYVFPATADLIAKYTLPAIEAALHELVSLGRALGFEDNEAGLPSSAVKDTMEHTRVLHVAPDNTHKPSMMLDAEKGVPIEVEVILGSVVRLARERSVPVPRIEMLYGLLLVVQNQILRKRASGSV</sequence>
<proteinExistence type="predicted"/>
<dbReference type="InterPro" id="IPR013332">
    <property type="entry name" value="KPR_N"/>
</dbReference>
<gene>
    <name evidence="3" type="ORF">FISHEDRAFT_40721</name>
</gene>
<dbReference type="InterPro" id="IPR008927">
    <property type="entry name" value="6-PGluconate_DH-like_C_sf"/>
</dbReference>
<dbReference type="InterPro" id="IPR013752">
    <property type="entry name" value="KPA_reductase"/>
</dbReference>